<organism evidence="2 3">
    <name type="scientific">Sulfuriferula nivalis</name>
    <dbReference type="NCBI Taxonomy" id="2675298"/>
    <lineage>
        <taxon>Bacteria</taxon>
        <taxon>Pseudomonadati</taxon>
        <taxon>Pseudomonadota</taxon>
        <taxon>Betaproteobacteria</taxon>
        <taxon>Nitrosomonadales</taxon>
        <taxon>Sulfuricellaceae</taxon>
        <taxon>Sulfuriferula</taxon>
    </lineage>
</organism>
<keyword evidence="1" id="KW-1133">Transmembrane helix</keyword>
<keyword evidence="1" id="KW-0812">Transmembrane</keyword>
<dbReference type="Proteomes" id="UP000463939">
    <property type="component" value="Chromosome"/>
</dbReference>
<gene>
    <name evidence="2" type="ORF">SFSGTM_28210</name>
</gene>
<evidence type="ECO:0000313" key="2">
    <source>
        <dbReference type="EMBL" id="BBP02113.1"/>
    </source>
</evidence>
<dbReference type="AlphaFoldDB" id="A0A809SAM9"/>
<feature type="transmembrane region" description="Helical" evidence="1">
    <location>
        <begin position="15"/>
        <end position="34"/>
    </location>
</feature>
<evidence type="ECO:0000313" key="3">
    <source>
        <dbReference type="Proteomes" id="UP000463939"/>
    </source>
</evidence>
<feature type="transmembrane region" description="Helical" evidence="1">
    <location>
        <begin position="55"/>
        <end position="75"/>
    </location>
</feature>
<sequence length="150" mass="17346">MREIKLLEKFKDQSTWRLLSLGIVTFGVYFAHYIKSQTVTINEMVDEKDRISTGFIKVILIIAYSSLTMFIASLVVNDGQLIELISDIADSVLELLFIVWGFKARNRLNALFEISTEDEEWFSGFLTLLFTPIYFNYQINFICKAHQGRG</sequence>
<evidence type="ECO:0000256" key="1">
    <source>
        <dbReference type="SAM" id="Phobius"/>
    </source>
</evidence>
<keyword evidence="1" id="KW-0472">Membrane</keyword>
<proteinExistence type="predicted"/>
<dbReference type="KEGG" id="sniv:SFSGTM_28210"/>
<accession>A0A809SAM9</accession>
<evidence type="ECO:0008006" key="4">
    <source>
        <dbReference type="Google" id="ProtNLM"/>
    </source>
</evidence>
<dbReference type="EMBL" id="AP021881">
    <property type="protein sequence ID" value="BBP02113.1"/>
    <property type="molecule type" value="Genomic_DNA"/>
</dbReference>
<protein>
    <recommendedName>
        <fullName evidence="4">DUF4234 domain-containing protein</fullName>
    </recommendedName>
</protein>
<keyword evidence="3" id="KW-1185">Reference proteome</keyword>
<reference evidence="3" key="1">
    <citation type="submission" date="2019-11" db="EMBL/GenBank/DDBJ databases">
        <title>Isolation and characterization of a novel species in the genus Sulfuriferula.</title>
        <authorList>
            <person name="Mochizuki J."/>
            <person name="Kojima H."/>
            <person name="Fukui M."/>
        </authorList>
    </citation>
    <scope>NUCLEOTIDE SEQUENCE [LARGE SCALE GENOMIC DNA]</scope>
    <source>
        <strain evidence="3">SGTM</strain>
    </source>
</reference>
<name>A0A809SAM9_9PROT</name>
<dbReference type="RefSeq" id="WP_162085794.1">
    <property type="nucleotide sequence ID" value="NZ_AP021881.1"/>
</dbReference>